<accession>A0A1I4FQE6</accession>
<evidence type="ECO:0000313" key="12">
    <source>
        <dbReference type="EMBL" id="SFL20052.1"/>
    </source>
</evidence>
<evidence type="ECO:0000313" key="15">
    <source>
        <dbReference type="Proteomes" id="UP000504756"/>
    </source>
</evidence>
<dbReference type="GO" id="GO:0005829">
    <property type="term" value="C:cytosol"/>
    <property type="evidence" value="ECO:0007669"/>
    <property type="project" value="TreeGrafter"/>
</dbReference>
<dbReference type="PANTHER" id="PTHR46566">
    <property type="entry name" value="1-PHOSPHOFRUCTOKINASE-RELATED"/>
    <property type="match status" value="1"/>
</dbReference>
<dbReference type="EMBL" id="FOTJ01000002">
    <property type="protein sequence ID" value="SFL20052.1"/>
    <property type="molecule type" value="Genomic_DNA"/>
</dbReference>
<dbReference type="EMBL" id="CP109635">
    <property type="protein sequence ID" value="UYT10917.1"/>
    <property type="molecule type" value="Genomic_DNA"/>
</dbReference>
<evidence type="ECO:0000256" key="6">
    <source>
        <dbReference type="ARBA" id="ARBA00022840"/>
    </source>
</evidence>
<evidence type="ECO:0000313" key="14">
    <source>
        <dbReference type="Proteomes" id="UP000181969"/>
    </source>
</evidence>
<dbReference type="GO" id="GO:0005988">
    <property type="term" value="P:lactose metabolic process"/>
    <property type="evidence" value="ECO:0007669"/>
    <property type="project" value="UniProtKB-KW"/>
</dbReference>
<organism evidence="12 14">
    <name type="scientific">Lactococcus garvieae</name>
    <dbReference type="NCBI Taxonomy" id="1363"/>
    <lineage>
        <taxon>Bacteria</taxon>
        <taxon>Bacillati</taxon>
        <taxon>Bacillota</taxon>
        <taxon>Bacilli</taxon>
        <taxon>Lactobacillales</taxon>
        <taxon>Streptococcaceae</taxon>
        <taxon>Lactococcus</taxon>
    </lineage>
</organism>
<dbReference type="NCBIfam" id="TIGR03828">
    <property type="entry name" value="pfkB"/>
    <property type="match status" value="1"/>
</dbReference>
<comment type="catalytic activity">
    <reaction evidence="8">
        <text>D-tagatofuranose 6-phosphate + ATP = D-tagatofuranose 1,6-bisphosphate + ADP + H(+)</text>
        <dbReference type="Rhea" id="RHEA:12420"/>
        <dbReference type="ChEBI" id="CHEBI:15378"/>
        <dbReference type="ChEBI" id="CHEBI:30616"/>
        <dbReference type="ChEBI" id="CHEBI:58694"/>
        <dbReference type="ChEBI" id="CHEBI:58695"/>
        <dbReference type="ChEBI" id="CHEBI:456216"/>
        <dbReference type="EC" id="2.7.1.144"/>
    </reaction>
</comment>
<evidence type="ECO:0000313" key="11">
    <source>
        <dbReference type="EMBL" id="GFO51382.1"/>
    </source>
</evidence>
<gene>
    <name evidence="13" type="primary">pfkB</name>
    <name evidence="11" type="synonym">lacC_1</name>
    <name evidence="11" type="ORF">ikelab_06570</name>
    <name evidence="13" type="ORF">OF801_02960</name>
    <name evidence="12" type="ORF">SAMN05216438_102140</name>
</gene>
<dbReference type="InterPro" id="IPR029056">
    <property type="entry name" value="Ribokinase-like"/>
</dbReference>
<evidence type="ECO:0000256" key="9">
    <source>
        <dbReference type="RuleBase" id="RU369061"/>
    </source>
</evidence>
<reference evidence="12 14" key="1">
    <citation type="submission" date="2016-10" db="EMBL/GenBank/DDBJ databases">
        <authorList>
            <person name="de Groot N.N."/>
        </authorList>
    </citation>
    <scope>NUCLEOTIDE SEQUENCE [LARGE SCALE GENOMIC DNA]</scope>
    <source>
        <strain evidence="12 14">M79</strain>
    </source>
</reference>
<dbReference type="InterPro" id="IPR011611">
    <property type="entry name" value="PfkB_dom"/>
</dbReference>
<keyword evidence="6 8" id="KW-0067">ATP-binding</keyword>
<evidence type="ECO:0000259" key="10">
    <source>
        <dbReference type="Pfam" id="PF00294"/>
    </source>
</evidence>
<dbReference type="Proteomes" id="UP001164042">
    <property type="component" value="Chromosome"/>
</dbReference>
<dbReference type="GO" id="GO:0008662">
    <property type="term" value="F:1-phosphofructokinase activity"/>
    <property type="evidence" value="ECO:0007669"/>
    <property type="project" value="UniProtKB-UniRule"/>
</dbReference>
<comment type="function">
    <text evidence="9">Catalyzes the ATP-dependent phosphorylation of fructose-l-phosphate to fructose-l,6-bisphosphate.</text>
</comment>
<dbReference type="EMBL" id="BLXU01000003">
    <property type="protein sequence ID" value="GFO51382.1"/>
    <property type="molecule type" value="Genomic_DNA"/>
</dbReference>
<dbReference type="CDD" id="cd01164">
    <property type="entry name" value="FruK_PfkB_like"/>
    <property type="match status" value="1"/>
</dbReference>
<dbReference type="GO" id="GO:2001059">
    <property type="term" value="P:D-tagatose 6-phosphate catabolic process"/>
    <property type="evidence" value="ECO:0007669"/>
    <property type="project" value="UniProtKB-UniPathway"/>
</dbReference>
<dbReference type="Pfam" id="PF00294">
    <property type="entry name" value="PfkB"/>
    <property type="match status" value="1"/>
</dbReference>
<comment type="similarity">
    <text evidence="8">Belongs to the carbohydrate kinase PfkB family. LacC subfamily.</text>
</comment>
<keyword evidence="3 8" id="KW-0423">Lactose metabolism</keyword>
<evidence type="ECO:0000256" key="8">
    <source>
        <dbReference type="PIRNR" id="PIRNR000535"/>
    </source>
</evidence>
<dbReference type="EC" id="2.7.1.144" evidence="8"/>
<dbReference type="GO" id="GO:0016052">
    <property type="term" value="P:carbohydrate catabolic process"/>
    <property type="evidence" value="ECO:0007669"/>
    <property type="project" value="UniProtKB-ARBA"/>
</dbReference>
<reference evidence="11 15" key="2">
    <citation type="submission" date="2020-06" db="EMBL/GenBank/DDBJ databases">
        <title>Draft genome sequence of Lactic acid bacteria from Okinawan-style tofu.</title>
        <authorList>
            <person name="Takara I."/>
            <person name="Ikematsu S."/>
        </authorList>
    </citation>
    <scope>NUCLEOTIDE SEQUENCE [LARGE SCALE GENOMIC DNA]</scope>
    <source>
        <strain evidence="11">Lg38</strain>
        <strain evidence="15">lg38</strain>
    </source>
</reference>
<dbReference type="UniPathway" id="UPA00704">
    <property type="reaction ID" value="UER00715"/>
</dbReference>
<evidence type="ECO:0000256" key="7">
    <source>
        <dbReference type="ARBA" id="ARBA00047745"/>
    </source>
</evidence>
<keyword evidence="2 8" id="KW-0808">Transferase</keyword>
<evidence type="ECO:0000256" key="4">
    <source>
        <dbReference type="ARBA" id="ARBA00022741"/>
    </source>
</evidence>
<comment type="pathway">
    <text evidence="8">Carbohydrate metabolism; D-tagatose 6-phosphate degradation; D-glyceraldehyde 3-phosphate and glycerone phosphate from D-tagatose 6-phosphate: step 1/2.</text>
</comment>
<dbReference type="FunFam" id="3.40.1190.20:FF:000001">
    <property type="entry name" value="Phosphofructokinase"/>
    <property type="match status" value="1"/>
</dbReference>
<dbReference type="OrthoDB" id="9801219at2"/>
<proteinExistence type="inferred from homology"/>
<keyword evidence="4 8" id="KW-0547">Nucleotide-binding</keyword>
<feature type="domain" description="Carbohydrate kinase PfkB" evidence="10">
    <location>
        <begin position="6"/>
        <end position="284"/>
    </location>
</feature>
<name>A0A1I4FQE6_9LACT</name>
<dbReference type="GO" id="GO:0005524">
    <property type="term" value="F:ATP binding"/>
    <property type="evidence" value="ECO:0007669"/>
    <property type="project" value="UniProtKB-UniRule"/>
</dbReference>
<dbReference type="RefSeq" id="WP_004259111.1">
    <property type="nucleotide sequence ID" value="NZ_AP027239.1"/>
</dbReference>
<dbReference type="InterPro" id="IPR017583">
    <property type="entry name" value="Tagatose/fructose_Pkinase"/>
</dbReference>
<dbReference type="InterPro" id="IPR002173">
    <property type="entry name" value="Carboh/pur_kinase_PfkB_CS"/>
</dbReference>
<dbReference type="PIRSF" id="PIRSF000535">
    <property type="entry name" value="1PFK/6PFK/LacC"/>
    <property type="match status" value="1"/>
</dbReference>
<dbReference type="AlphaFoldDB" id="A0A1I4FQE6"/>
<dbReference type="GO" id="GO:0044281">
    <property type="term" value="P:small molecule metabolic process"/>
    <property type="evidence" value="ECO:0007669"/>
    <property type="project" value="UniProtKB-ARBA"/>
</dbReference>
<dbReference type="NCBIfam" id="TIGR03168">
    <property type="entry name" value="1-PFK"/>
    <property type="match status" value="1"/>
</dbReference>
<evidence type="ECO:0000313" key="13">
    <source>
        <dbReference type="EMBL" id="UYT10917.1"/>
    </source>
</evidence>
<comment type="catalytic activity">
    <reaction evidence="7 9">
        <text>beta-D-fructose 1-phosphate + ATP = beta-D-fructose 1,6-bisphosphate + ADP + H(+)</text>
        <dbReference type="Rhea" id="RHEA:14213"/>
        <dbReference type="ChEBI" id="CHEBI:15378"/>
        <dbReference type="ChEBI" id="CHEBI:30616"/>
        <dbReference type="ChEBI" id="CHEBI:32966"/>
        <dbReference type="ChEBI" id="CHEBI:138881"/>
        <dbReference type="ChEBI" id="CHEBI:456216"/>
        <dbReference type="EC" id="2.7.1.56"/>
    </reaction>
</comment>
<dbReference type="PANTHER" id="PTHR46566:SF1">
    <property type="entry name" value="1-PHOSPHOFRUCTOKINASE"/>
    <property type="match status" value="1"/>
</dbReference>
<dbReference type="Proteomes" id="UP000504756">
    <property type="component" value="Unassembled WGS sequence"/>
</dbReference>
<sequence>MIYTVTLNPALDYFMDFDQAELGQVNRATETRMLPGGKGIVESRMMSLLKVENTALGFLGGFPGKFIQDYLENIGSQSDFTPIAGTTRINTKIKVNAQEETSFDAAGPDLSDAEIQAFLSKFDKLKNDDIVVFAGTIPKILGEDFYEVLIEKVKARGAQFAIDVDGQKLLKTLKHEPLIIKPNREELEEIYSVKFEVKEDIIPYGQKLLAEGAQNVMISMAGDGALLFTGKETYFAAPIKGELKNSIGAGDSTVAGFLAEWSRSQDALAAFKQGVACGTAKVFSEDMPSESFLKECFEKVTIEKINED</sequence>
<evidence type="ECO:0000256" key="3">
    <source>
        <dbReference type="ARBA" id="ARBA00022736"/>
    </source>
</evidence>
<comment type="similarity">
    <text evidence="1">Belongs to the carbohydrate kinase pfkB family.</text>
</comment>
<evidence type="ECO:0000256" key="1">
    <source>
        <dbReference type="ARBA" id="ARBA00005380"/>
    </source>
</evidence>
<dbReference type="PROSITE" id="PS00584">
    <property type="entry name" value="PFKB_KINASES_2"/>
    <property type="match status" value="1"/>
</dbReference>
<dbReference type="InterPro" id="IPR022463">
    <property type="entry name" value="1-PFruKinase"/>
</dbReference>
<dbReference type="GO" id="GO:0009024">
    <property type="term" value="F:tagatose-6-phosphate kinase activity"/>
    <property type="evidence" value="ECO:0007669"/>
    <property type="project" value="UniProtKB-EC"/>
</dbReference>
<reference evidence="13" key="3">
    <citation type="submission" date="2022-10" db="EMBL/GenBank/DDBJ databases">
        <title>Genome assembly of Lactococcus garvieae isolates from cricket gut.</title>
        <authorList>
            <person name="Luecke A.R."/>
            <person name="Brown A.M.V."/>
            <person name="Wakeman C.A."/>
        </authorList>
    </citation>
    <scope>NUCLEOTIDE SEQUENCE</scope>
    <source>
        <strain evidence="13">Alexii-11_2</strain>
    </source>
</reference>
<dbReference type="SUPFAM" id="SSF53613">
    <property type="entry name" value="Ribokinase-like"/>
    <property type="match status" value="1"/>
</dbReference>
<keyword evidence="5 9" id="KW-0418">Kinase</keyword>
<protein>
    <recommendedName>
        <fullName evidence="8">Tagatose-6-phosphate kinase</fullName>
        <ecNumber evidence="8">2.7.1.144</ecNumber>
    </recommendedName>
</protein>
<evidence type="ECO:0000256" key="5">
    <source>
        <dbReference type="ARBA" id="ARBA00022777"/>
    </source>
</evidence>
<dbReference type="Gene3D" id="3.40.1190.20">
    <property type="match status" value="1"/>
</dbReference>
<dbReference type="Proteomes" id="UP000181969">
    <property type="component" value="Unassembled WGS sequence"/>
</dbReference>
<dbReference type="OMA" id="KPYMIKP"/>
<evidence type="ECO:0000256" key="2">
    <source>
        <dbReference type="ARBA" id="ARBA00022679"/>
    </source>
</evidence>